<comment type="subcellular location">
    <subcellularLocation>
        <location evidence="1">Membrane</location>
        <topology evidence="1">Multi-pass membrane protein</topology>
    </subcellularLocation>
    <subcellularLocation>
        <location evidence="11">Mitochondrion inner membrane</location>
        <topology evidence="11">Multi-pass membrane protein</topology>
    </subcellularLocation>
</comment>
<keyword evidence="5 12" id="KW-0812">Transmembrane</keyword>
<feature type="transmembrane region" description="Helical" evidence="12">
    <location>
        <begin position="103"/>
        <end position="124"/>
    </location>
</feature>
<dbReference type="PANTHER" id="PTHR11410:SF0">
    <property type="entry name" value="ATP SYNTHASE SUBUNIT A"/>
    <property type="match status" value="1"/>
</dbReference>
<dbReference type="GO" id="GO:0045259">
    <property type="term" value="C:proton-transporting ATP synthase complex"/>
    <property type="evidence" value="ECO:0007669"/>
    <property type="project" value="UniProtKB-KW"/>
</dbReference>
<evidence type="ECO:0000256" key="6">
    <source>
        <dbReference type="ARBA" id="ARBA00022781"/>
    </source>
</evidence>
<evidence type="ECO:0000256" key="2">
    <source>
        <dbReference type="ARBA" id="ARBA00006810"/>
    </source>
</evidence>
<dbReference type="NCBIfam" id="TIGR01131">
    <property type="entry name" value="ATP_synt_6_or_A"/>
    <property type="match status" value="1"/>
</dbReference>
<keyword evidence="10" id="KW-0066">ATP synthesis</keyword>
<evidence type="ECO:0000256" key="5">
    <source>
        <dbReference type="ARBA" id="ARBA00022692"/>
    </source>
</evidence>
<evidence type="ECO:0000313" key="13">
    <source>
        <dbReference type="EMBL" id="UDD74671.1"/>
    </source>
</evidence>
<organism evidence="13">
    <name type="scientific">Histampica haimaensis</name>
    <dbReference type="NCBI Taxonomy" id="2839059"/>
    <lineage>
        <taxon>Eukaryota</taxon>
        <taxon>Metazoa</taxon>
        <taxon>Echinodermata</taxon>
        <taxon>Eleutherozoa</taxon>
        <taxon>Asterozoa</taxon>
        <taxon>Ophiuroidea</taxon>
        <taxon>Myophiuroidea</taxon>
        <taxon>Metophiurida</taxon>
        <taxon>Ophintegrida</taxon>
        <taxon>Amphilepidida</taxon>
        <taxon>Ophiurina</taxon>
        <taxon>Gnathophiurina</taxon>
        <taxon>Ophiactoidea</taxon>
        <taxon>Ophiactidae</taxon>
        <taxon>Histampica</taxon>
    </lineage>
</organism>
<dbReference type="GO" id="GO:0046933">
    <property type="term" value="F:proton-transporting ATP synthase activity, rotational mechanism"/>
    <property type="evidence" value="ECO:0007669"/>
    <property type="project" value="TreeGrafter"/>
</dbReference>
<feature type="transmembrane region" description="Helical" evidence="12">
    <location>
        <begin position="70"/>
        <end position="91"/>
    </location>
</feature>
<evidence type="ECO:0000256" key="12">
    <source>
        <dbReference type="SAM" id="Phobius"/>
    </source>
</evidence>
<keyword evidence="3" id="KW-0813">Transport</keyword>
<gene>
    <name evidence="13" type="primary">ATP6</name>
</gene>
<keyword evidence="13" id="KW-0496">Mitochondrion</keyword>
<dbReference type="InterPro" id="IPR000568">
    <property type="entry name" value="ATP_synth_F0_asu"/>
</dbReference>
<dbReference type="Pfam" id="PF00119">
    <property type="entry name" value="ATP-synt_A"/>
    <property type="match status" value="1"/>
</dbReference>
<dbReference type="PANTHER" id="PTHR11410">
    <property type="entry name" value="ATP SYNTHASE SUBUNIT A"/>
    <property type="match status" value="1"/>
</dbReference>
<evidence type="ECO:0000256" key="7">
    <source>
        <dbReference type="ARBA" id="ARBA00022989"/>
    </source>
</evidence>
<keyword evidence="4" id="KW-0138">CF(0)</keyword>
<evidence type="ECO:0000256" key="8">
    <source>
        <dbReference type="ARBA" id="ARBA00023065"/>
    </source>
</evidence>
<keyword evidence="7 12" id="KW-1133">Transmembrane helix</keyword>
<dbReference type="AlphaFoldDB" id="A0A8K1K7B4"/>
<protein>
    <recommendedName>
        <fullName evidence="11">ATP synthase subunit a</fullName>
    </recommendedName>
</protein>
<keyword evidence="9 12" id="KW-0472">Membrane</keyword>
<evidence type="ECO:0000256" key="1">
    <source>
        <dbReference type="ARBA" id="ARBA00004141"/>
    </source>
</evidence>
<evidence type="ECO:0000256" key="9">
    <source>
        <dbReference type="ARBA" id="ARBA00023136"/>
    </source>
</evidence>
<sequence>MTNILNIFNQFLPSSIGWVPLAGVGGGLAIFWIMGVHSTHFVFTRWAQIPVMFGSVFTLLFSAVGSLPRLWGFFFKAILFLFLSFNLLSLVPYSFSQTAHFSFTFSVSMSLWLSLQILGLMQNWENKVSHLVPTGTPIYLIPVLIIIESISLCIQPLTLGFRLGANLLAGHLLIFLCSCAVWEAVSVSSLGIVGFLLLIALLVLEIAVSCIQAVVFVMLAKQYLEENINS</sequence>
<feature type="transmembrane region" description="Helical" evidence="12">
    <location>
        <begin position="136"/>
        <end position="154"/>
    </location>
</feature>
<keyword evidence="8" id="KW-0406">Ion transport</keyword>
<feature type="transmembrane region" description="Helical" evidence="12">
    <location>
        <begin position="46"/>
        <end position="64"/>
    </location>
</feature>
<feature type="transmembrane region" description="Helical" evidence="12">
    <location>
        <begin position="191"/>
        <end position="220"/>
    </location>
</feature>
<dbReference type="GO" id="GO:0005743">
    <property type="term" value="C:mitochondrial inner membrane"/>
    <property type="evidence" value="ECO:0007669"/>
    <property type="project" value="UniProtKB-SubCell"/>
</dbReference>
<accession>A0A8K1K7B4</accession>
<feature type="transmembrane region" description="Helical" evidence="12">
    <location>
        <begin position="166"/>
        <end position="185"/>
    </location>
</feature>
<evidence type="ECO:0000256" key="11">
    <source>
        <dbReference type="RuleBase" id="RU004450"/>
    </source>
</evidence>
<evidence type="ECO:0000256" key="10">
    <source>
        <dbReference type="ARBA" id="ARBA00023310"/>
    </source>
</evidence>
<comment type="similarity">
    <text evidence="2">Belongs to the ATPase A chain family.</text>
</comment>
<reference evidence="13" key="1">
    <citation type="submission" date="2021-06" db="EMBL/GenBank/DDBJ databases">
        <authorList>
            <person name="Li Q."/>
        </authorList>
    </citation>
    <scope>NUCLEOTIDE SEQUENCE</scope>
</reference>
<evidence type="ECO:0000256" key="3">
    <source>
        <dbReference type="ARBA" id="ARBA00022448"/>
    </source>
</evidence>
<dbReference type="Gene3D" id="1.20.120.220">
    <property type="entry name" value="ATP synthase, F0 complex, subunit A"/>
    <property type="match status" value="1"/>
</dbReference>
<keyword evidence="6" id="KW-0375">Hydrogen ion transport</keyword>
<evidence type="ECO:0000256" key="4">
    <source>
        <dbReference type="ARBA" id="ARBA00022547"/>
    </source>
</evidence>
<dbReference type="EMBL" id="MZ442339">
    <property type="protein sequence ID" value="UDD74671.1"/>
    <property type="molecule type" value="Genomic_DNA"/>
</dbReference>
<feature type="transmembrane region" description="Helical" evidence="12">
    <location>
        <begin position="15"/>
        <end position="34"/>
    </location>
</feature>
<proteinExistence type="inferred from homology"/>
<dbReference type="PROSITE" id="PS00449">
    <property type="entry name" value="ATPASE_A"/>
    <property type="match status" value="1"/>
</dbReference>
<geneLocation type="mitochondrion" evidence="13"/>
<dbReference type="CDD" id="cd00310">
    <property type="entry name" value="ATP-synt_Fo_a_6"/>
    <property type="match status" value="1"/>
</dbReference>
<name>A0A8K1K7B4_9ECHI</name>
<dbReference type="InterPro" id="IPR045083">
    <property type="entry name" value="ATP_synth_F0_asu_bact/mt"/>
</dbReference>
<dbReference type="InterPro" id="IPR023011">
    <property type="entry name" value="ATP_synth_F0_asu_AS"/>
</dbReference>
<dbReference type="InterPro" id="IPR035908">
    <property type="entry name" value="F0_ATP_A_sf"/>
</dbReference>
<dbReference type="PRINTS" id="PR00123">
    <property type="entry name" value="ATPASEA"/>
</dbReference>
<dbReference type="SUPFAM" id="SSF81336">
    <property type="entry name" value="F1F0 ATP synthase subunit A"/>
    <property type="match status" value="1"/>
</dbReference>